<evidence type="ECO:0000313" key="3">
    <source>
        <dbReference type="Proteomes" id="UP000828251"/>
    </source>
</evidence>
<comment type="caution">
    <text evidence="2">The sequence shown here is derived from an EMBL/GenBank/DDBJ whole genome shotgun (WGS) entry which is preliminary data.</text>
</comment>
<name>A0A9D4AJF0_9ROSI</name>
<dbReference type="Proteomes" id="UP000828251">
    <property type="component" value="Unassembled WGS sequence"/>
</dbReference>
<evidence type="ECO:0000313" key="2">
    <source>
        <dbReference type="EMBL" id="KAH1129855.1"/>
    </source>
</evidence>
<feature type="compositionally biased region" description="Polar residues" evidence="1">
    <location>
        <begin position="93"/>
        <end position="111"/>
    </location>
</feature>
<accession>A0A9D4AJF0</accession>
<evidence type="ECO:0000256" key="1">
    <source>
        <dbReference type="SAM" id="MobiDB-lite"/>
    </source>
</evidence>
<feature type="non-terminal residue" evidence="2">
    <location>
        <position position="1"/>
    </location>
</feature>
<dbReference type="EMBL" id="JAIQCV010000001">
    <property type="protein sequence ID" value="KAH1129855.1"/>
    <property type="molecule type" value="Genomic_DNA"/>
</dbReference>
<feature type="region of interest" description="Disordered" evidence="1">
    <location>
        <begin position="92"/>
        <end position="111"/>
    </location>
</feature>
<organism evidence="2 3">
    <name type="scientific">Gossypium stocksii</name>
    <dbReference type="NCBI Taxonomy" id="47602"/>
    <lineage>
        <taxon>Eukaryota</taxon>
        <taxon>Viridiplantae</taxon>
        <taxon>Streptophyta</taxon>
        <taxon>Embryophyta</taxon>
        <taxon>Tracheophyta</taxon>
        <taxon>Spermatophyta</taxon>
        <taxon>Magnoliopsida</taxon>
        <taxon>eudicotyledons</taxon>
        <taxon>Gunneridae</taxon>
        <taxon>Pentapetalae</taxon>
        <taxon>rosids</taxon>
        <taxon>malvids</taxon>
        <taxon>Malvales</taxon>
        <taxon>Malvaceae</taxon>
        <taxon>Malvoideae</taxon>
        <taxon>Gossypium</taxon>
    </lineage>
</organism>
<dbReference type="AlphaFoldDB" id="A0A9D4AJF0"/>
<gene>
    <name evidence="2" type="ORF">J1N35_001233</name>
</gene>
<dbReference type="OrthoDB" id="1436638at2759"/>
<reference evidence="2 3" key="1">
    <citation type="journal article" date="2021" name="Plant Biotechnol. J.">
        <title>Multi-omics assisted identification of the key and species-specific regulatory components of drought-tolerant mechanisms in Gossypium stocksii.</title>
        <authorList>
            <person name="Yu D."/>
            <person name="Ke L."/>
            <person name="Zhang D."/>
            <person name="Wu Y."/>
            <person name="Sun Y."/>
            <person name="Mei J."/>
            <person name="Sun J."/>
            <person name="Sun Y."/>
        </authorList>
    </citation>
    <scope>NUCLEOTIDE SEQUENCE [LARGE SCALE GENOMIC DNA]</scope>
    <source>
        <strain evidence="3">cv. E1</strain>
        <tissue evidence="2">Leaf</tissue>
    </source>
</reference>
<proteinExistence type="predicted"/>
<keyword evidence="3" id="KW-1185">Reference proteome</keyword>
<protein>
    <submittedName>
        <fullName evidence="2">Uncharacterized protein</fullName>
    </submittedName>
</protein>
<sequence length="111" mass="12095">ATQVKATPGVIELDAIFALSAQISSLANMIKILKGTSEVAPIQVAQQVDVPTFCCEICSDNHNYEDCPQHAKNVFYVSNIYNNSYDNSYNNSAGNQQSWSNKNAGQNATTF</sequence>